<name>A0A556N074_9FLAO</name>
<protein>
    <recommendedName>
        <fullName evidence="3">Lipoprotein</fullName>
    </recommendedName>
</protein>
<gene>
    <name evidence="1" type="ORF">FO442_06605</name>
</gene>
<keyword evidence="2" id="KW-1185">Reference proteome</keyword>
<dbReference type="Proteomes" id="UP000316008">
    <property type="component" value="Unassembled WGS sequence"/>
</dbReference>
<dbReference type="AlphaFoldDB" id="A0A556N074"/>
<evidence type="ECO:0000313" key="1">
    <source>
        <dbReference type="EMBL" id="TSJ45419.1"/>
    </source>
</evidence>
<evidence type="ECO:0000313" key="2">
    <source>
        <dbReference type="Proteomes" id="UP000316008"/>
    </source>
</evidence>
<evidence type="ECO:0008006" key="3">
    <source>
        <dbReference type="Google" id="ProtNLM"/>
    </source>
</evidence>
<accession>A0A556N074</accession>
<proteinExistence type="predicted"/>
<dbReference type="OrthoDB" id="9839785at2"/>
<organism evidence="1 2">
    <name type="scientific">Fluviicola chungangensis</name>
    <dbReference type="NCBI Taxonomy" id="2597671"/>
    <lineage>
        <taxon>Bacteria</taxon>
        <taxon>Pseudomonadati</taxon>
        <taxon>Bacteroidota</taxon>
        <taxon>Flavobacteriia</taxon>
        <taxon>Flavobacteriales</taxon>
        <taxon>Crocinitomicaceae</taxon>
        <taxon>Fluviicola</taxon>
    </lineage>
</organism>
<reference evidence="1 2" key="1">
    <citation type="submission" date="2019-07" db="EMBL/GenBank/DDBJ databases">
        <authorList>
            <person name="Huq M.A."/>
        </authorList>
    </citation>
    <scope>NUCLEOTIDE SEQUENCE [LARGE SCALE GENOMIC DNA]</scope>
    <source>
        <strain evidence="1 2">MAH-3</strain>
    </source>
</reference>
<comment type="caution">
    <text evidence="1">The sequence shown here is derived from an EMBL/GenBank/DDBJ whole genome shotgun (WGS) entry which is preliminary data.</text>
</comment>
<dbReference type="PROSITE" id="PS51257">
    <property type="entry name" value="PROKAR_LIPOPROTEIN"/>
    <property type="match status" value="1"/>
</dbReference>
<dbReference type="RefSeq" id="WP_144332376.1">
    <property type="nucleotide sequence ID" value="NZ_VLPL01000003.1"/>
</dbReference>
<sequence>MKTPIKQAVVLTAGAIFLIALGCNKDRIEPVKPHKISEETNNTKTLHCSPWRDVDGITAASDLNEVGLCNTSSCSGSETYSYKTDKIIKNGGTPIYVPEFDTVSIADQNTLWSNALSQAISIAPSGYSVASLHNFRVEWTAVGMLYTTVMKFDIVYRHCTSGGGGGGS</sequence>
<dbReference type="EMBL" id="VLPL01000003">
    <property type="protein sequence ID" value="TSJ45419.1"/>
    <property type="molecule type" value="Genomic_DNA"/>
</dbReference>